<evidence type="ECO:0000313" key="7">
    <source>
        <dbReference type="EMBL" id="CAI6358985.1"/>
    </source>
</evidence>
<evidence type="ECO:0000256" key="3">
    <source>
        <dbReference type="ARBA" id="ARBA00022741"/>
    </source>
</evidence>
<protein>
    <recommendedName>
        <fullName evidence="6">AGC-kinase C-terminal domain-containing protein</fullName>
    </recommendedName>
</protein>
<dbReference type="Proteomes" id="UP001160148">
    <property type="component" value="Unassembled WGS sequence"/>
</dbReference>
<sequence>MPINFSSNLSHLNKNLLRVDLSKRYGNLVNGISDIKHHRWFIKIDWIILYNKKLVPPYIPTFTSPSDTHNFESFVEEDASIVCNGVDQTYFADF</sequence>
<proteinExistence type="predicted"/>
<dbReference type="PROSITE" id="PS51285">
    <property type="entry name" value="AGC_KINASE_CTER"/>
    <property type="match status" value="1"/>
</dbReference>
<evidence type="ECO:0000256" key="5">
    <source>
        <dbReference type="ARBA" id="ARBA00022840"/>
    </source>
</evidence>
<dbReference type="PANTHER" id="PTHR24353">
    <property type="entry name" value="CYCLIC NUCLEOTIDE-DEPENDENT PROTEIN KINASE"/>
    <property type="match status" value="1"/>
</dbReference>
<feature type="domain" description="AGC-kinase C-terminal" evidence="6">
    <location>
        <begin position="42"/>
        <end position="94"/>
    </location>
</feature>
<keyword evidence="8" id="KW-1185">Reference proteome</keyword>
<dbReference type="GO" id="GO:0005829">
    <property type="term" value="C:cytosol"/>
    <property type="evidence" value="ECO:0007669"/>
    <property type="project" value="TreeGrafter"/>
</dbReference>
<evidence type="ECO:0000256" key="4">
    <source>
        <dbReference type="ARBA" id="ARBA00022777"/>
    </source>
</evidence>
<keyword evidence="5" id="KW-0067">ATP-binding</keyword>
<comment type="caution">
    <text evidence="7">The sequence shown here is derived from an EMBL/GenBank/DDBJ whole genome shotgun (WGS) entry which is preliminary data.</text>
</comment>
<dbReference type="PANTHER" id="PTHR24353:SF153">
    <property type="entry name" value="CAMP-DEPENDENT PROTEIN KINASE CATALYTIC SUBUNIT 1"/>
    <property type="match status" value="1"/>
</dbReference>
<gene>
    <name evidence="7" type="ORF">MEUPH1_LOCUS14440</name>
</gene>
<dbReference type="GO" id="GO:0005524">
    <property type="term" value="F:ATP binding"/>
    <property type="evidence" value="ECO:0007669"/>
    <property type="project" value="UniProtKB-KW"/>
</dbReference>
<dbReference type="SMART" id="SM00133">
    <property type="entry name" value="S_TK_X"/>
    <property type="match status" value="1"/>
</dbReference>
<dbReference type="AlphaFoldDB" id="A0AAV0WSL0"/>
<reference evidence="7 8" key="1">
    <citation type="submission" date="2023-01" db="EMBL/GenBank/DDBJ databases">
        <authorList>
            <person name="Whitehead M."/>
        </authorList>
    </citation>
    <scope>NUCLEOTIDE SEQUENCE [LARGE SCALE GENOMIC DNA]</scope>
</reference>
<dbReference type="SUPFAM" id="SSF56112">
    <property type="entry name" value="Protein kinase-like (PK-like)"/>
    <property type="match status" value="1"/>
</dbReference>
<keyword evidence="2" id="KW-0808">Transferase</keyword>
<dbReference type="InterPro" id="IPR000961">
    <property type="entry name" value="AGC-kinase_C"/>
</dbReference>
<accession>A0AAV0WSL0</accession>
<organism evidence="7 8">
    <name type="scientific">Macrosiphum euphorbiae</name>
    <name type="common">potato aphid</name>
    <dbReference type="NCBI Taxonomy" id="13131"/>
    <lineage>
        <taxon>Eukaryota</taxon>
        <taxon>Metazoa</taxon>
        <taxon>Ecdysozoa</taxon>
        <taxon>Arthropoda</taxon>
        <taxon>Hexapoda</taxon>
        <taxon>Insecta</taxon>
        <taxon>Pterygota</taxon>
        <taxon>Neoptera</taxon>
        <taxon>Paraneoptera</taxon>
        <taxon>Hemiptera</taxon>
        <taxon>Sternorrhyncha</taxon>
        <taxon>Aphidomorpha</taxon>
        <taxon>Aphidoidea</taxon>
        <taxon>Aphididae</taxon>
        <taxon>Macrosiphini</taxon>
        <taxon>Macrosiphum</taxon>
    </lineage>
</organism>
<dbReference type="InterPro" id="IPR011009">
    <property type="entry name" value="Kinase-like_dom_sf"/>
</dbReference>
<dbReference type="GO" id="GO:0005634">
    <property type="term" value="C:nucleus"/>
    <property type="evidence" value="ECO:0007669"/>
    <property type="project" value="TreeGrafter"/>
</dbReference>
<evidence type="ECO:0000256" key="2">
    <source>
        <dbReference type="ARBA" id="ARBA00022679"/>
    </source>
</evidence>
<name>A0AAV0WSL0_9HEMI</name>
<evidence type="ECO:0000256" key="1">
    <source>
        <dbReference type="ARBA" id="ARBA00022527"/>
    </source>
</evidence>
<keyword evidence="4" id="KW-0418">Kinase</keyword>
<evidence type="ECO:0000259" key="6">
    <source>
        <dbReference type="PROSITE" id="PS51285"/>
    </source>
</evidence>
<dbReference type="GO" id="GO:0005952">
    <property type="term" value="C:cAMP-dependent protein kinase complex"/>
    <property type="evidence" value="ECO:0007669"/>
    <property type="project" value="TreeGrafter"/>
</dbReference>
<keyword evidence="1" id="KW-0723">Serine/threonine-protein kinase</keyword>
<evidence type="ECO:0000313" key="8">
    <source>
        <dbReference type="Proteomes" id="UP001160148"/>
    </source>
</evidence>
<keyword evidence="3" id="KW-0547">Nucleotide-binding</keyword>
<dbReference type="EMBL" id="CARXXK010000002">
    <property type="protein sequence ID" value="CAI6358985.1"/>
    <property type="molecule type" value="Genomic_DNA"/>
</dbReference>
<dbReference type="Gene3D" id="3.30.200.20">
    <property type="entry name" value="Phosphorylase Kinase, domain 1"/>
    <property type="match status" value="1"/>
</dbReference>
<dbReference type="Gene3D" id="1.10.510.10">
    <property type="entry name" value="Transferase(Phosphotransferase) domain 1"/>
    <property type="match status" value="1"/>
</dbReference>
<dbReference type="GO" id="GO:0004691">
    <property type="term" value="F:cAMP-dependent protein kinase activity"/>
    <property type="evidence" value="ECO:0007669"/>
    <property type="project" value="TreeGrafter"/>
</dbReference>